<feature type="transmembrane region" description="Helical" evidence="1">
    <location>
        <begin position="111"/>
        <end position="133"/>
    </location>
</feature>
<accession>A0ABT8LE74</accession>
<keyword evidence="1" id="KW-0812">Transmembrane</keyword>
<organism evidence="2 3">
    <name type="scientific">Agaribacillus aureus</name>
    <dbReference type="NCBI Taxonomy" id="3051825"/>
    <lineage>
        <taxon>Bacteria</taxon>
        <taxon>Pseudomonadati</taxon>
        <taxon>Bacteroidota</taxon>
        <taxon>Cytophagia</taxon>
        <taxon>Cytophagales</taxon>
        <taxon>Splendidivirgaceae</taxon>
        <taxon>Agaribacillus</taxon>
    </lineage>
</organism>
<feature type="transmembrane region" description="Helical" evidence="1">
    <location>
        <begin position="6"/>
        <end position="27"/>
    </location>
</feature>
<proteinExistence type="predicted"/>
<evidence type="ECO:0000313" key="2">
    <source>
        <dbReference type="EMBL" id="MDN5215903.1"/>
    </source>
</evidence>
<reference evidence="2" key="1">
    <citation type="submission" date="2023-06" db="EMBL/GenBank/DDBJ databases">
        <title>Genomic of Agaribacillus aureum.</title>
        <authorList>
            <person name="Wang G."/>
        </authorList>
    </citation>
    <scope>NUCLEOTIDE SEQUENCE</scope>
    <source>
        <strain evidence="2">BMA12</strain>
    </source>
</reference>
<keyword evidence="3" id="KW-1185">Reference proteome</keyword>
<evidence type="ECO:0000256" key="1">
    <source>
        <dbReference type="SAM" id="Phobius"/>
    </source>
</evidence>
<dbReference type="Pfam" id="PF08570">
    <property type="entry name" value="DUF1761"/>
    <property type="match status" value="1"/>
</dbReference>
<keyword evidence="1" id="KW-0472">Membrane</keyword>
<keyword evidence="1" id="KW-1133">Transmembrane helix</keyword>
<dbReference type="EMBL" id="JAUJEB010000007">
    <property type="protein sequence ID" value="MDN5215903.1"/>
    <property type="molecule type" value="Genomic_DNA"/>
</dbReference>
<feature type="transmembrane region" description="Helical" evidence="1">
    <location>
        <begin position="48"/>
        <end position="73"/>
    </location>
</feature>
<feature type="transmembrane region" description="Helical" evidence="1">
    <location>
        <begin position="79"/>
        <end position="104"/>
    </location>
</feature>
<evidence type="ECO:0000313" key="3">
    <source>
        <dbReference type="Proteomes" id="UP001172083"/>
    </source>
</evidence>
<dbReference type="Proteomes" id="UP001172083">
    <property type="component" value="Unassembled WGS sequence"/>
</dbReference>
<dbReference type="RefSeq" id="WP_346761239.1">
    <property type="nucleotide sequence ID" value="NZ_JAUJEB010000007.1"/>
</dbReference>
<name>A0ABT8LE74_9BACT</name>
<protein>
    <submittedName>
        <fullName evidence="2">DUF1761 domain-containing protein</fullName>
    </submittedName>
</protein>
<gene>
    <name evidence="2" type="ORF">QQ020_27750</name>
</gene>
<comment type="caution">
    <text evidence="2">The sequence shown here is derived from an EMBL/GenBank/DDBJ whole genome shotgun (WGS) entry which is preliminary data.</text>
</comment>
<dbReference type="InterPro" id="IPR013879">
    <property type="entry name" value="DUF1761"/>
</dbReference>
<sequence length="134" mass="14579">MEISSLNFFAIFVAALSAFLIGGLWYSPVMFSKIWMKENGFNEEDLKGANMLAIFGGSFVLEFVMAFNLAAFLGDTADLIWGITAGALAGIGWVAASTGVTYLFERKSMKLFLINAGYHVIVFVVMGAILGVWK</sequence>